<dbReference type="AlphaFoldDB" id="A0A6A0GXZ2"/>
<dbReference type="InterPro" id="IPR045014">
    <property type="entry name" value="TM41A/B"/>
</dbReference>
<evidence type="ECO:0000256" key="5">
    <source>
        <dbReference type="SAM" id="Phobius"/>
    </source>
</evidence>
<reference evidence="6" key="2">
    <citation type="journal article" date="2018" name="Environ. Sci. Technol.">
        <title>The Toxicogenome of Hyalella azteca: A Model for Sediment Ecotoxicology and Evolutionary Toxicology.</title>
        <authorList>
            <person name="Poynton H.C."/>
            <person name="Hasenbein S."/>
            <person name="Benoit J.B."/>
            <person name="Sepulveda M.S."/>
            <person name="Poelchau M.F."/>
            <person name="Hughes D.S.T."/>
            <person name="Murali S.C."/>
            <person name="Chen S."/>
            <person name="Glastad K.M."/>
            <person name="Goodisman M.A.D."/>
            <person name="Werren J.H."/>
            <person name="Vineis J.H."/>
            <person name="Bowen J.L."/>
            <person name="Friedrich M."/>
            <person name="Jones J."/>
            <person name="Robertson H.M."/>
            <person name="Feyereisen R."/>
            <person name="Mechler-Hickson A."/>
            <person name="Mathers N."/>
            <person name="Lee C.E."/>
            <person name="Colbourne J.K."/>
            <person name="Biales A."/>
            <person name="Johnston J.S."/>
            <person name="Wellborn G.A."/>
            <person name="Rosendale A.J."/>
            <person name="Cridge A.G."/>
            <person name="Munoz-Torres M.C."/>
            <person name="Bain P.A."/>
            <person name="Manny A.R."/>
            <person name="Major K.M."/>
            <person name="Lambert F.N."/>
            <person name="Vulpe C.D."/>
            <person name="Tuck P."/>
            <person name="Blalock B.J."/>
            <person name="Lin Y.Y."/>
            <person name="Smith M.E."/>
            <person name="Ochoa-Acuna H."/>
            <person name="Chen M.M."/>
            <person name="Childers C.P."/>
            <person name="Qu J."/>
            <person name="Dugan S."/>
            <person name="Lee S.L."/>
            <person name="Chao H."/>
            <person name="Dinh H."/>
            <person name="Han Y."/>
            <person name="Doddapaneni H."/>
            <person name="Worley K.C."/>
            <person name="Muzny D.M."/>
            <person name="Gibbs R.A."/>
            <person name="Richards S."/>
        </authorList>
    </citation>
    <scope>NUCLEOTIDE SEQUENCE</scope>
    <source>
        <strain evidence="6">HAZT.00-mixed</strain>
        <tissue evidence="6">Whole organism</tissue>
    </source>
</reference>
<keyword evidence="4 5" id="KW-0472">Membrane</keyword>
<comment type="subcellular location">
    <subcellularLocation>
        <location evidence="1">Membrane</location>
        <topology evidence="1">Multi-pass membrane protein</topology>
    </subcellularLocation>
</comment>
<protein>
    <submittedName>
        <fullName evidence="6">Uncharacterized protein</fullName>
    </submittedName>
</protein>
<dbReference type="GO" id="GO:0016020">
    <property type="term" value="C:membrane"/>
    <property type="evidence" value="ECO:0007669"/>
    <property type="project" value="UniProtKB-SubCell"/>
</dbReference>
<dbReference type="PANTHER" id="PTHR43220:SF21">
    <property type="entry name" value="TRANSMEMBRANE PROTEIN 41A"/>
    <property type="match status" value="1"/>
</dbReference>
<reference evidence="6" key="3">
    <citation type="submission" date="2019-06" db="EMBL/GenBank/DDBJ databases">
        <authorList>
            <person name="Poynton C."/>
            <person name="Hasenbein S."/>
            <person name="Benoit J.B."/>
            <person name="Sepulveda M.S."/>
            <person name="Poelchau M.F."/>
            <person name="Murali S.C."/>
            <person name="Chen S."/>
            <person name="Glastad K.M."/>
            <person name="Werren J.H."/>
            <person name="Vineis J.H."/>
            <person name="Bowen J.L."/>
            <person name="Friedrich M."/>
            <person name="Jones J."/>
            <person name="Robertson H.M."/>
            <person name="Feyereisen R."/>
            <person name="Mechler-Hickson A."/>
            <person name="Mathers N."/>
            <person name="Lee C.E."/>
            <person name="Colbourne J.K."/>
            <person name="Biales A."/>
            <person name="Johnston J.S."/>
            <person name="Wellborn G.A."/>
            <person name="Rosendale A.J."/>
            <person name="Cridge A.G."/>
            <person name="Munoz-Torres M.C."/>
            <person name="Bain P.A."/>
            <person name="Manny A.R."/>
            <person name="Major K.M."/>
            <person name="Lambert F.N."/>
            <person name="Vulpe C.D."/>
            <person name="Tuck P."/>
            <person name="Blalock B.J."/>
            <person name="Lin Y.-Y."/>
            <person name="Smith M.E."/>
            <person name="Ochoa-Acuna H."/>
            <person name="Chen M.-J.M."/>
            <person name="Childers C.P."/>
            <person name="Qu J."/>
            <person name="Dugan S."/>
            <person name="Lee S.L."/>
            <person name="Chao H."/>
            <person name="Dinh H."/>
            <person name="Han Y."/>
            <person name="Doddapaneni H."/>
            <person name="Worley K.C."/>
            <person name="Muzny D.M."/>
            <person name="Gibbs R.A."/>
            <person name="Richards S."/>
        </authorList>
    </citation>
    <scope>NUCLEOTIDE SEQUENCE</scope>
    <source>
        <strain evidence="6">HAZT.00-mixed</strain>
        <tissue evidence="6">Whole organism</tissue>
    </source>
</reference>
<dbReference type="OrthoDB" id="3364966at2759"/>
<evidence type="ECO:0000256" key="3">
    <source>
        <dbReference type="ARBA" id="ARBA00022989"/>
    </source>
</evidence>
<proteinExistence type="predicted"/>
<evidence type="ECO:0000313" key="6">
    <source>
        <dbReference type="EMBL" id="KAA0192254.1"/>
    </source>
</evidence>
<evidence type="ECO:0000256" key="2">
    <source>
        <dbReference type="ARBA" id="ARBA00022692"/>
    </source>
</evidence>
<dbReference type="PANTHER" id="PTHR43220">
    <property type="match status" value="1"/>
</dbReference>
<name>A0A6A0GXZ2_HYAAZ</name>
<evidence type="ECO:0000256" key="1">
    <source>
        <dbReference type="ARBA" id="ARBA00004141"/>
    </source>
</evidence>
<dbReference type="EMBL" id="JQDR03011760">
    <property type="protein sequence ID" value="KAA0192254.1"/>
    <property type="molecule type" value="Genomic_DNA"/>
</dbReference>
<feature type="transmembrane region" description="Helical" evidence="5">
    <location>
        <begin position="40"/>
        <end position="65"/>
    </location>
</feature>
<accession>A0A6A0GXZ2</accession>
<dbReference type="Proteomes" id="UP000711488">
    <property type="component" value="Unassembled WGS sequence"/>
</dbReference>
<evidence type="ECO:0000256" key="4">
    <source>
        <dbReference type="ARBA" id="ARBA00023136"/>
    </source>
</evidence>
<reference evidence="6" key="1">
    <citation type="submission" date="2014-08" db="EMBL/GenBank/DDBJ databases">
        <authorList>
            <person name="Murali S."/>
            <person name="Richards S."/>
            <person name="Bandaranaike D."/>
            <person name="Bellair M."/>
            <person name="Blankenburg K."/>
            <person name="Chao H."/>
            <person name="Dinh H."/>
            <person name="Doddapaneni H."/>
            <person name="Dugan-Rocha S."/>
            <person name="Elkadiri S."/>
            <person name="Gnanaolivu R."/>
            <person name="Hughes D."/>
            <person name="Lee S."/>
            <person name="Li M."/>
            <person name="Ming W."/>
            <person name="Munidasa M."/>
            <person name="Muniz J."/>
            <person name="Nguyen L."/>
            <person name="Osuji N."/>
            <person name="Pu L.-L."/>
            <person name="Puazo M."/>
            <person name="Skinner E."/>
            <person name="Qu C."/>
            <person name="Quiroz J."/>
            <person name="Raj R."/>
            <person name="Weissenberger G."/>
            <person name="Xin Y."/>
            <person name="Zou X."/>
            <person name="Han Y."/>
            <person name="Worley K."/>
            <person name="Muzny D."/>
            <person name="Gibbs R."/>
        </authorList>
    </citation>
    <scope>NUCLEOTIDE SEQUENCE</scope>
    <source>
        <strain evidence="6">HAZT.00-mixed</strain>
        <tissue evidence="6">Whole organism</tissue>
    </source>
</reference>
<comment type="caution">
    <text evidence="6">The sequence shown here is derived from an EMBL/GenBank/DDBJ whole genome shotgun (WGS) entry which is preliminary data.</text>
</comment>
<keyword evidence="3 5" id="KW-1133">Transmembrane helix</keyword>
<keyword evidence="2 5" id="KW-0812">Transmembrane</keyword>
<organism evidence="6">
    <name type="scientific">Hyalella azteca</name>
    <name type="common">Amphipod</name>
    <dbReference type="NCBI Taxonomy" id="294128"/>
    <lineage>
        <taxon>Eukaryota</taxon>
        <taxon>Metazoa</taxon>
        <taxon>Ecdysozoa</taxon>
        <taxon>Arthropoda</taxon>
        <taxon>Crustacea</taxon>
        <taxon>Multicrustacea</taxon>
        <taxon>Malacostraca</taxon>
        <taxon>Eumalacostraca</taxon>
        <taxon>Peracarida</taxon>
        <taxon>Amphipoda</taxon>
        <taxon>Senticaudata</taxon>
        <taxon>Talitrida</taxon>
        <taxon>Talitroidea</taxon>
        <taxon>Hyalellidae</taxon>
        <taxon>Hyalella</taxon>
    </lineage>
</organism>
<sequence length="115" mass="12706">MKLYHDEHFSYLITLFSMAYVYKQTFAIPGSALMNILGGALLGVWVALPVVCILAAVGASCCYLLSSISLSHLLIHCEKERVNKLRDRFTLSVSAVTAHLSWDLKLVPEHGLTRG</sequence>
<gene>
    <name evidence="6" type="ORF">HAZT_HAZT008939</name>
</gene>